<evidence type="ECO:0000313" key="1">
    <source>
        <dbReference type="EMBL" id="SVB20802.1"/>
    </source>
</evidence>
<organism evidence="1">
    <name type="scientific">marine metagenome</name>
    <dbReference type="NCBI Taxonomy" id="408172"/>
    <lineage>
        <taxon>unclassified sequences</taxon>
        <taxon>metagenomes</taxon>
        <taxon>ecological metagenomes</taxon>
    </lineage>
</organism>
<accession>A0A382C4V4</accession>
<proteinExistence type="predicted"/>
<dbReference type="EMBL" id="UINC01032703">
    <property type="protein sequence ID" value="SVB20802.1"/>
    <property type="molecule type" value="Genomic_DNA"/>
</dbReference>
<name>A0A382C4V4_9ZZZZ</name>
<protein>
    <submittedName>
        <fullName evidence="1">Uncharacterized protein</fullName>
    </submittedName>
</protein>
<gene>
    <name evidence="1" type="ORF">METZ01_LOCUS173656</name>
</gene>
<dbReference type="AlphaFoldDB" id="A0A382C4V4"/>
<sequence length="64" mass="7293">MFNSVIYAFSVEAIDANRSLCWFLIRLNAAQQNLRFCARGGEAAEVDAKYFITDFSSTGHRSRR</sequence>
<reference evidence="1" key="1">
    <citation type="submission" date="2018-05" db="EMBL/GenBank/DDBJ databases">
        <authorList>
            <person name="Lanie J.A."/>
            <person name="Ng W.-L."/>
            <person name="Kazmierczak K.M."/>
            <person name="Andrzejewski T.M."/>
            <person name="Davidsen T.M."/>
            <person name="Wayne K.J."/>
            <person name="Tettelin H."/>
            <person name="Glass J.I."/>
            <person name="Rusch D."/>
            <person name="Podicherti R."/>
            <person name="Tsui H.-C.T."/>
            <person name="Winkler M.E."/>
        </authorList>
    </citation>
    <scope>NUCLEOTIDE SEQUENCE</scope>
</reference>